<organism evidence="1 2">
    <name type="scientific">Streptomyces pratens</name>
    <dbReference type="NCBI Taxonomy" id="887456"/>
    <lineage>
        <taxon>Bacteria</taxon>
        <taxon>Bacillati</taxon>
        <taxon>Actinomycetota</taxon>
        <taxon>Actinomycetes</taxon>
        <taxon>Kitasatosporales</taxon>
        <taxon>Streptomycetaceae</taxon>
        <taxon>Streptomyces</taxon>
    </lineage>
</organism>
<proteinExistence type="predicted"/>
<comment type="caution">
    <text evidence="1">The sequence shown here is derived from an EMBL/GenBank/DDBJ whole genome shotgun (WGS) entry which is preliminary data.</text>
</comment>
<name>A0ABW1M0M1_9ACTN</name>
<reference evidence="2" key="1">
    <citation type="journal article" date="2019" name="Int. J. Syst. Evol. Microbiol.">
        <title>The Global Catalogue of Microorganisms (GCM) 10K type strain sequencing project: providing services to taxonomists for standard genome sequencing and annotation.</title>
        <authorList>
            <consortium name="The Broad Institute Genomics Platform"/>
            <consortium name="The Broad Institute Genome Sequencing Center for Infectious Disease"/>
            <person name="Wu L."/>
            <person name="Ma J."/>
        </authorList>
    </citation>
    <scope>NUCLEOTIDE SEQUENCE [LARGE SCALE GENOMIC DNA]</scope>
    <source>
        <strain evidence="2">JCM 12763</strain>
    </source>
</reference>
<evidence type="ECO:0000313" key="2">
    <source>
        <dbReference type="Proteomes" id="UP001596242"/>
    </source>
</evidence>
<gene>
    <name evidence="1" type="ORF">ACFP50_16825</name>
</gene>
<dbReference type="Proteomes" id="UP001596242">
    <property type="component" value="Unassembled WGS sequence"/>
</dbReference>
<protein>
    <submittedName>
        <fullName evidence="1">Uncharacterized protein</fullName>
    </submittedName>
</protein>
<dbReference type="EMBL" id="JBHSPT010000037">
    <property type="protein sequence ID" value="MFC6057073.1"/>
    <property type="molecule type" value="Genomic_DNA"/>
</dbReference>
<dbReference type="RefSeq" id="WP_386398134.1">
    <property type="nucleotide sequence ID" value="NZ_JBHSPT010000037.1"/>
</dbReference>
<keyword evidence="2" id="KW-1185">Reference proteome</keyword>
<accession>A0ABW1M0M1</accession>
<sequence length="58" mass="6391">MPSSSVKAVERVPAHVRTLLRIDVYEVTDEGSVRPLPSWTRTSRVVDSYKSAGHRGGP</sequence>
<evidence type="ECO:0000313" key="1">
    <source>
        <dbReference type="EMBL" id="MFC6057073.1"/>
    </source>
</evidence>